<evidence type="ECO:0000313" key="1">
    <source>
        <dbReference type="EMBL" id="KAG6786679.1"/>
    </source>
</evidence>
<gene>
    <name evidence="1" type="ORF">POTOM_008287</name>
</gene>
<proteinExistence type="predicted"/>
<dbReference type="AlphaFoldDB" id="A0A8X8DE18"/>
<sequence length="66" mass="7678">MVLEGHYRLQLSNNAASRRKSSWIVDSDSSMVLRTCLVELYNPARRRGFFRIILATICPFLRFVSD</sequence>
<organism evidence="1 2">
    <name type="scientific">Populus tomentosa</name>
    <name type="common">Chinese white poplar</name>
    <dbReference type="NCBI Taxonomy" id="118781"/>
    <lineage>
        <taxon>Eukaryota</taxon>
        <taxon>Viridiplantae</taxon>
        <taxon>Streptophyta</taxon>
        <taxon>Embryophyta</taxon>
        <taxon>Tracheophyta</taxon>
        <taxon>Spermatophyta</taxon>
        <taxon>Magnoliopsida</taxon>
        <taxon>eudicotyledons</taxon>
        <taxon>Gunneridae</taxon>
        <taxon>Pentapetalae</taxon>
        <taxon>rosids</taxon>
        <taxon>fabids</taxon>
        <taxon>Malpighiales</taxon>
        <taxon>Salicaceae</taxon>
        <taxon>Saliceae</taxon>
        <taxon>Populus</taxon>
    </lineage>
</organism>
<comment type="caution">
    <text evidence="1">The sequence shown here is derived from an EMBL/GenBank/DDBJ whole genome shotgun (WGS) entry which is preliminary data.</text>
</comment>
<reference evidence="1" key="1">
    <citation type="journal article" date="2020" name="bioRxiv">
        <title>Hybrid origin of Populus tomentosa Carr. identified through genome sequencing and phylogenomic analysis.</title>
        <authorList>
            <person name="An X."/>
            <person name="Gao K."/>
            <person name="Chen Z."/>
            <person name="Li J."/>
            <person name="Yang X."/>
            <person name="Yang X."/>
            <person name="Zhou J."/>
            <person name="Guo T."/>
            <person name="Zhao T."/>
            <person name="Huang S."/>
            <person name="Miao D."/>
            <person name="Khan W.U."/>
            <person name="Rao P."/>
            <person name="Ye M."/>
            <person name="Lei B."/>
            <person name="Liao W."/>
            <person name="Wang J."/>
            <person name="Ji L."/>
            <person name="Li Y."/>
            <person name="Guo B."/>
            <person name="Mustafa N.S."/>
            <person name="Li S."/>
            <person name="Yun Q."/>
            <person name="Keller S.R."/>
            <person name="Mao J."/>
            <person name="Zhang R."/>
            <person name="Strauss S.H."/>
        </authorList>
    </citation>
    <scope>NUCLEOTIDE SEQUENCE</scope>
    <source>
        <strain evidence="1">GM15</strain>
        <tissue evidence="1">Leaf</tissue>
    </source>
</reference>
<accession>A0A8X8DE18</accession>
<protein>
    <submittedName>
        <fullName evidence="1">Uncharacterized protein</fullName>
    </submittedName>
</protein>
<dbReference type="Proteomes" id="UP000886885">
    <property type="component" value="Chromosome 2A"/>
</dbReference>
<dbReference type="EMBL" id="JAAWWB010000003">
    <property type="protein sequence ID" value="KAG6786679.1"/>
    <property type="molecule type" value="Genomic_DNA"/>
</dbReference>
<keyword evidence="2" id="KW-1185">Reference proteome</keyword>
<name>A0A8X8DE18_POPTO</name>
<evidence type="ECO:0000313" key="2">
    <source>
        <dbReference type="Proteomes" id="UP000886885"/>
    </source>
</evidence>